<proteinExistence type="predicted"/>
<protein>
    <submittedName>
        <fullName evidence="2">Uncharacterized protein</fullName>
    </submittedName>
</protein>
<evidence type="ECO:0000313" key="3">
    <source>
        <dbReference type="Proteomes" id="UP000199207"/>
    </source>
</evidence>
<feature type="region of interest" description="Disordered" evidence="1">
    <location>
        <begin position="174"/>
        <end position="221"/>
    </location>
</feature>
<dbReference type="AlphaFoldDB" id="A0A1I1RFZ2"/>
<dbReference type="STRING" id="910347.SAMN05421773_11375"/>
<feature type="region of interest" description="Disordered" evidence="1">
    <location>
        <begin position="49"/>
        <end position="94"/>
    </location>
</feature>
<dbReference type="Proteomes" id="UP000199207">
    <property type="component" value="Unassembled WGS sequence"/>
</dbReference>
<reference evidence="2 3" key="1">
    <citation type="submission" date="2016-10" db="EMBL/GenBank/DDBJ databases">
        <authorList>
            <person name="de Groot N.N."/>
        </authorList>
    </citation>
    <scope>NUCLEOTIDE SEQUENCE [LARGE SCALE GENOMIC DNA]</scope>
    <source>
        <strain evidence="2 3">CGMCC 4.5739</strain>
    </source>
</reference>
<dbReference type="OrthoDB" id="4331012at2"/>
<evidence type="ECO:0000313" key="2">
    <source>
        <dbReference type="EMBL" id="SFD33264.1"/>
    </source>
</evidence>
<sequence length="221" mass="21944">MSITCCPHPPHPRPEHRRSPVLALSLAALVLAAAAGCVALPVKAHPAGEPSPLLELHDGQHGGQHGSGSGGGSGGGHGAQPTDRPGGAEVHIAPMDPRPGAEVTIRVHGCPGRGGTAHSEAFVHQARLSPGAAGELTGKARISSSVRPGVYPVDISCDGGAKEPRGRIVITGHDSGTAGHHELPGGHEKPGKHQEQPGKGWPSAPVRAGGGGAAGNPGAPH</sequence>
<keyword evidence="3" id="KW-1185">Reference proteome</keyword>
<gene>
    <name evidence="2" type="ORF">SAMN05421773_11375</name>
</gene>
<accession>A0A1I1RFZ2</accession>
<dbReference type="EMBL" id="FOLM01000013">
    <property type="protein sequence ID" value="SFD33264.1"/>
    <property type="molecule type" value="Genomic_DNA"/>
</dbReference>
<feature type="compositionally biased region" description="Basic and acidic residues" evidence="1">
    <location>
        <begin position="179"/>
        <end position="196"/>
    </location>
</feature>
<organism evidence="2 3">
    <name type="scientific">Streptomyces aidingensis</name>
    <dbReference type="NCBI Taxonomy" id="910347"/>
    <lineage>
        <taxon>Bacteria</taxon>
        <taxon>Bacillati</taxon>
        <taxon>Actinomycetota</taxon>
        <taxon>Actinomycetes</taxon>
        <taxon>Kitasatosporales</taxon>
        <taxon>Streptomycetaceae</taxon>
        <taxon>Streptomyces</taxon>
    </lineage>
</organism>
<name>A0A1I1RFZ2_9ACTN</name>
<evidence type="ECO:0000256" key="1">
    <source>
        <dbReference type="SAM" id="MobiDB-lite"/>
    </source>
</evidence>
<dbReference type="RefSeq" id="WP_093840534.1">
    <property type="nucleotide sequence ID" value="NZ_FOLM01000013.1"/>
</dbReference>
<feature type="compositionally biased region" description="Gly residues" evidence="1">
    <location>
        <begin position="61"/>
        <end position="78"/>
    </location>
</feature>